<dbReference type="AlphaFoldDB" id="X1ITL5"/>
<evidence type="ECO:0000313" key="1">
    <source>
        <dbReference type="EMBL" id="GAH60883.1"/>
    </source>
</evidence>
<sequence length="97" mass="10914">WQIIGSKGTMKLWMPTMSHKKILYDYVTTDKCVESRIIWEGDEDSTILQEAPLSDFAAAILDGRQPKTTLEQSLIIQKITDAVYESSKHGCAVDIPL</sequence>
<proteinExistence type="predicted"/>
<evidence type="ECO:0008006" key="2">
    <source>
        <dbReference type="Google" id="ProtNLM"/>
    </source>
</evidence>
<gene>
    <name evidence="1" type="ORF">S03H2_29081</name>
</gene>
<dbReference type="EMBL" id="BARU01017542">
    <property type="protein sequence ID" value="GAH60883.1"/>
    <property type="molecule type" value="Genomic_DNA"/>
</dbReference>
<name>X1ITL5_9ZZZZ</name>
<protein>
    <recommendedName>
        <fullName evidence="2">Gfo/Idh/MocA-like oxidoreductase C-terminal domain-containing protein</fullName>
    </recommendedName>
</protein>
<reference evidence="1" key="1">
    <citation type="journal article" date="2014" name="Front. Microbiol.">
        <title>High frequency of phylogenetically diverse reductive dehalogenase-homologous genes in deep subseafloor sedimentary metagenomes.</title>
        <authorList>
            <person name="Kawai M."/>
            <person name="Futagami T."/>
            <person name="Toyoda A."/>
            <person name="Takaki Y."/>
            <person name="Nishi S."/>
            <person name="Hori S."/>
            <person name="Arai W."/>
            <person name="Tsubouchi T."/>
            <person name="Morono Y."/>
            <person name="Uchiyama I."/>
            <person name="Ito T."/>
            <person name="Fujiyama A."/>
            <person name="Inagaki F."/>
            <person name="Takami H."/>
        </authorList>
    </citation>
    <scope>NUCLEOTIDE SEQUENCE</scope>
    <source>
        <strain evidence="1">Expedition CK06-06</strain>
    </source>
</reference>
<feature type="non-terminal residue" evidence="1">
    <location>
        <position position="1"/>
    </location>
</feature>
<organism evidence="1">
    <name type="scientific">marine sediment metagenome</name>
    <dbReference type="NCBI Taxonomy" id="412755"/>
    <lineage>
        <taxon>unclassified sequences</taxon>
        <taxon>metagenomes</taxon>
        <taxon>ecological metagenomes</taxon>
    </lineage>
</organism>
<comment type="caution">
    <text evidence="1">The sequence shown here is derived from an EMBL/GenBank/DDBJ whole genome shotgun (WGS) entry which is preliminary data.</text>
</comment>
<accession>X1ITL5</accession>
<dbReference type="Gene3D" id="3.30.360.10">
    <property type="entry name" value="Dihydrodipicolinate Reductase, domain 2"/>
    <property type="match status" value="1"/>
</dbReference>